<feature type="domain" description="Tyr recombinase" evidence="3">
    <location>
        <begin position="1"/>
        <end position="113"/>
    </location>
</feature>
<organism evidence="4 5">
    <name type="scientific">Heliobacterium chlorum</name>
    <dbReference type="NCBI Taxonomy" id="2698"/>
    <lineage>
        <taxon>Bacteria</taxon>
        <taxon>Bacillati</taxon>
        <taxon>Bacillota</taxon>
        <taxon>Clostridia</taxon>
        <taxon>Eubacteriales</taxon>
        <taxon>Heliobacteriaceae</taxon>
        <taxon>Heliobacterium</taxon>
    </lineage>
</organism>
<dbReference type="InterPro" id="IPR013762">
    <property type="entry name" value="Integrase-like_cat_sf"/>
</dbReference>
<dbReference type="PROSITE" id="PS51898">
    <property type="entry name" value="TYR_RECOMBINASE"/>
    <property type="match status" value="1"/>
</dbReference>
<keyword evidence="1" id="KW-0233">DNA recombination</keyword>
<feature type="region of interest" description="Disordered" evidence="2">
    <location>
        <begin position="34"/>
        <end position="57"/>
    </location>
</feature>
<protein>
    <recommendedName>
        <fullName evidence="3">Tyr recombinase domain-containing protein</fullName>
    </recommendedName>
</protein>
<evidence type="ECO:0000313" key="4">
    <source>
        <dbReference type="EMBL" id="MBC9786142.1"/>
    </source>
</evidence>
<dbReference type="EMBL" id="JACVHF010000026">
    <property type="protein sequence ID" value="MBC9786142.1"/>
    <property type="molecule type" value="Genomic_DNA"/>
</dbReference>
<evidence type="ECO:0000259" key="3">
    <source>
        <dbReference type="PROSITE" id="PS51898"/>
    </source>
</evidence>
<name>A0ABR7T7Q8_HELCL</name>
<dbReference type="SUPFAM" id="SSF56349">
    <property type="entry name" value="DNA breaking-rejoining enzymes"/>
    <property type="match status" value="1"/>
</dbReference>
<proteinExistence type="predicted"/>
<dbReference type="InterPro" id="IPR011010">
    <property type="entry name" value="DNA_brk_join_enz"/>
</dbReference>
<evidence type="ECO:0000256" key="1">
    <source>
        <dbReference type="ARBA" id="ARBA00023172"/>
    </source>
</evidence>
<evidence type="ECO:0000256" key="2">
    <source>
        <dbReference type="SAM" id="MobiDB-lite"/>
    </source>
</evidence>
<dbReference type="Gene3D" id="1.10.443.10">
    <property type="entry name" value="Intergrase catalytic core"/>
    <property type="match status" value="1"/>
</dbReference>
<keyword evidence="5" id="KW-1185">Reference proteome</keyword>
<comment type="caution">
    <text evidence="4">The sequence shown here is derived from an EMBL/GenBank/DDBJ whole genome shotgun (WGS) entry which is preliminary data.</text>
</comment>
<accession>A0ABR7T7Q8</accession>
<dbReference type="Proteomes" id="UP000617402">
    <property type="component" value="Unassembled WGS sequence"/>
</dbReference>
<dbReference type="InterPro" id="IPR002104">
    <property type="entry name" value="Integrase_catalytic"/>
</dbReference>
<gene>
    <name evidence="4" type="ORF">H1S01_16880</name>
</gene>
<reference evidence="4 5" key="1">
    <citation type="submission" date="2020-07" db="EMBL/GenBank/DDBJ databases">
        <title>Draft whole-genome sequence of Heliobacterium chlorum DSM 3682, type strain.</title>
        <authorList>
            <person name="Kyndt J.A."/>
            <person name="Meyer T.E."/>
            <person name="Imhoff J.F."/>
        </authorList>
    </citation>
    <scope>NUCLEOTIDE SEQUENCE [LARGE SCALE GENOMIC DNA]</scope>
    <source>
        <strain evidence="4 5">DSM 3682</strain>
    </source>
</reference>
<evidence type="ECO:0000313" key="5">
    <source>
        <dbReference type="Proteomes" id="UP000617402"/>
    </source>
</evidence>
<sequence>MGLRRGELLGLRWQDIDFDRRILYVRQTLQRIQKPDDKGKKTHLIFQTPKTQRSKRPLPIPADLMIDIHKHKLSVDQDKEIVATSTLIMTSSSVLTMDGHSIPHRSPGCSRSC</sequence>